<proteinExistence type="predicted"/>
<organism evidence="1 2">
    <name type="scientific">Microbacterium maritypicum</name>
    <name type="common">Microbacterium liquefaciens</name>
    <dbReference type="NCBI Taxonomy" id="33918"/>
    <lineage>
        <taxon>Bacteria</taxon>
        <taxon>Bacillati</taxon>
        <taxon>Actinomycetota</taxon>
        <taxon>Actinomycetes</taxon>
        <taxon>Micrococcales</taxon>
        <taxon>Microbacteriaceae</taxon>
        <taxon>Microbacterium</taxon>
    </lineage>
</organism>
<reference evidence="1 2" key="1">
    <citation type="submission" date="2019-06" db="EMBL/GenBank/DDBJ databases">
        <title>Whole genome shotgun sequence of Microbacterium liquefaciens NBRC 15037.</title>
        <authorList>
            <person name="Hosoyama A."/>
            <person name="Uohara A."/>
            <person name="Ohji S."/>
            <person name="Ichikawa N."/>
        </authorList>
    </citation>
    <scope>NUCLEOTIDE SEQUENCE [LARGE SCALE GENOMIC DNA]</scope>
    <source>
        <strain evidence="1 2">NBRC 15037</strain>
    </source>
</reference>
<evidence type="ECO:0000313" key="2">
    <source>
        <dbReference type="Proteomes" id="UP000317410"/>
    </source>
</evidence>
<accession>A0A4Y4BCI7</accession>
<protein>
    <submittedName>
        <fullName evidence="1">Uncharacterized protein</fullName>
    </submittedName>
</protein>
<comment type="caution">
    <text evidence="1">The sequence shown here is derived from an EMBL/GenBank/DDBJ whole genome shotgun (WGS) entry which is preliminary data.</text>
</comment>
<dbReference type="AlphaFoldDB" id="A0A4Y4BCI7"/>
<sequence>MATPRSVPRAARMRRSTLLRRICLNMRVCGCLSSGREGARGGRAPSIRYLMEVVRRYCSEPFTIGTKPSTFDAVAV</sequence>
<gene>
    <name evidence="1" type="ORF">MLI01_30350</name>
</gene>
<name>A0A4Y4BCI7_MICMQ</name>
<dbReference type="Proteomes" id="UP000317410">
    <property type="component" value="Unassembled WGS sequence"/>
</dbReference>
<evidence type="ECO:0000313" key="1">
    <source>
        <dbReference type="EMBL" id="GEC76890.1"/>
    </source>
</evidence>
<dbReference type="EMBL" id="BJNQ01000029">
    <property type="protein sequence ID" value="GEC76890.1"/>
    <property type="molecule type" value="Genomic_DNA"/>
</dbReference>